<dbReference type="RefSeq" id="WP_073215761.1">
    <property type="nucleotide sequence ID" value="NZ_FNNS01000006.1"/>
</dbReference>
<dbReference type="STRING" id="797419.SAMN05216556_106117"/>
<dbReference type="Proteomes" id="UP000184172">
    <property type="component" value="Unassembled WGS sequence"/>
</dbReference>
<evidence type="ECO:0000313" key="3">
    <source>
        <dbReference type="Proteomes" id="UP000184172"/>
    </source>
</evidence>
<organism evidence="2 3">
    <name type="scientific">Aequorivita viscosa</name>
    <dbReference type="NCBI Taxonomy" id="797419"/>
    <lineage>
        <taxon>Bacteria</taxon>
        <taxon>Pseudomonadati</taxon>
        <taxon>Bacteroidota</taxon>
        <taxon>Flavobacteriia</taxon>
        <taxon>Flavobacteriales</taxon>
        <taxon>Flavobacteriaceae</taxon>
        <taxon>Aequorivita</taxon>
    </lineage>
</organism>
<feature type="chain" id="PRO_5009916758" evidence="1">
    <location>
        <begin position="22"/>
        <end position="97"/>
    </location>
</feature>
<evidence type="ECO:0000256" key="1">
    <source>
        <dbReference type="SAM" id="SignalP"/>
    </source>
</evidence>
<dbReference type="AlphaFoldDB" id="A0A1M6DM47"/>
<gene>
    <name evidence="2" type="ORF">SAMN04487908_10555</name>
</gene>
<sequence length="97" mass="11507">MKIVHIILASILCLSTLGGFASETSWESKEGETEEVFSSKDKDFLQQWHYKQVLTMDLSEEDRNTYFSHLNHYTFRMSRIGSPKYQYNNNEKKEKFD</sequence>
<keyword evidence="1" id="KW-0732">Signal</keyword>
<accession>A0A1M6DM47</accession>
<evidence type="ECO:0000313" key="2">
    <source>
        <dbReference type="EMBL" id="SHI74384.1"/>
    </source>
</evidence>
<protein>
    <submittedName>
        <fullName evidence="2">Uncharacterized protein</fullName>
    </submittedName>
</protein>
<feature type="signal peptide" evidence="1">
    <location>
        <begin position="1"/>
        <end position="21"/>
    </location>
</feature>
<name>A0A1M6DM47_9FLAO</name>
<proteinExistence type="predicted"/>
<keyword evidence="3" id="KW-1185">Reference proteome</keyword>
<reference evidence="3" key="1">
    <citation type="submission" date="2016-11" db="EMBL/GenBank/DDBJ databases">
        <authorList>
            <person name="Varghese N."/>
            <person name="Submissions S."/>
        </authorList>
    </citation>
    <scope>NUCLEOTIDE SEQUENCE [LARGE SCALE GENOMIC DNA]</scope>
    <source>
        <strain evidence="3">DSM 26349</strain>
    </source>
</reference>
<dbReference type="OrthoDB" id="1447971at2"/>
<dbReference type="EMBL" id="FQYV01000005">
    <property type="protein sequence ID" value="SHI74384.1"/>
    <property type="molecule type" value="Genomic_DNA"/>
</dbReference>